<dbReference type="AlphaFoldDB" id="A6HUA2"/>
<evidence type="ECO:0000256" key="1">
    <source>
        <dbReference type="SAM" id="Phobius"/>
    </source>
</evidence>
<keyword evidence="1" id="KW-0812">Transmembrane</keyword>
<protein>
    <submittedName>
        <fullName evidence="2">RCG36933</fullName>
    </submittedName>
</protein>
<feature type="transmembrane region" description="Helical" evidence="1">
    <location>
        <begin position="6"/>
        <end position="28"/>
    </location>
</feature>
<name>A6HUA2_RAT</name>
<evidence type="ECO:0000313" key="2">
    <source>
        <dbReference type="EMBL" id="EDM02465.1"/>
    </source>
</evidence>
<gene>
    <name evidence="2" type="ORF">rCG_36933</name>
</gene>
<sequence>MSKFVFLVFNVFFFCSNLLIIIFIYTPIHQSVDLGIQSDGHNFLQAKSEARDVFDSS</sequence>
<organism evidence="2 3">
    <name type="scientific">Rattus norvegicus</name>
    <name type="common">Rat</name>
    <dbReference type="NCBI Taxonomy" id="10116"/>
    <lineage>
        <taxon>Eukaryota</taxon>
        <taxon>Metazoa</taxon>
        <taxon>Chordata</taxon>
        <taxon>Craniata</taxon>
        <taxon>Vertebrata</taxon>
        <taxon>Euteleostomi</taxon>
        <taxon>Mammalia</taxon>
        <taxon>Eutheria</taxon>
        <taxon>Euarchontoglires</taxon>
        <taxon>Glires</taxon>
        <taxon>Rodentia</taxon>
        <taxon>Myomorpha</taxon>
        <taxon>Muroidea</taxon>
        <taxon>Muridae</taxon>
        <taxon>Murinae</taxon>
        <taxon>Rattus</taxon>
    </lineage>
</organism>
<dbReference type="Proteomes" id="UP000234681">
    <property type="component" value="Chromosome 15"/>
</dbReference>
<keyword evidence="1" id="KW-1133">Transmembrane helix</keyword>
<reference evidence="2 3" key="1">
    <citation type="submission" date="2005-07" db="EMBL/GenBank/DDBJ databases">
        <authorList>
            <person name="Mural R.J."/>
            <person name="Li P.W."/>
            <person name="Adams M.D."/>
            <person name="Amanatides P.G."/>
            <person name="Baden-Tillson H."/>
            <person name="Barnstead M."/>
            <person name="Chin S.H."/>
            <person name="Dew I."/>
            <person name="Evans C.A."/>
            <person name="Ferriera S."/>
            <person name="Flanigan M."/>
            <person name="Fosler C."/>
            <person name="Glodek A."/>
            <person name="Gu Z."/>
            <person name="Holt R.A."/>
            <person name="Jennings D."/>
            <person name="Kraft C.L."/>
            <person name="Lu F."/>
            <person name="Nguyen T."/>
            <person name="Nusskern D.R."/>
            <person name="Pfannkoch C.M."/>
            <person name="Sitter C."/>
            <person name="Sutton G.G."/>
            <person name="Venter J.C."/>
            <person name="Wang Z."/>
            <person name="Woodage T."/>
            <person name="Zheng X.H."/>
            <person name="Zhong F."/>
        </authorList>
    </citation>
    <scope>NUCLEOTIDE SEQUENCE [LARGE SCALE GENOMIC DNA]</scope>
    <source>
        <strain>BN</strain>
        <strain evidence="3">Sprague-Dawley</strain>
    </source>
</reference>
<keyword evidence="1" id="KW-0472">Membrane</keyword>
<evidence type="ECO:0000313" key="3">
    <source>
        <dbReference type="Proteomes" id="UP000234681"/>
    </source>
</evidence>
<dbReference type="EMBL" id="CH473951">
    <property type="protein sequence ID" value="EDM02465.1"/>
    <property type="molecule type" value="Genomic_DNA"/>
</dbReference>
<accession>A6HUA2</accession>
<proteinExistence type="predicted"/>